<dbReference type="GO" id="GO:0006310">
    <property type="term" value="P:DNA recombination"/>
    <property type="evidence" value="ECO:0007669"/>
    <property type="project" value="UniProtKB-KW"/>
</dbReference>
<protein>
    <recommendedName>
        <fullName evidence="19">Integrase catalytic domain-containing protein</fullName>
    </recommendedName>
</protein>
<evidence type="ECO:0000256" key="2">
    <source>
        <dbReference type="ARBA" id="ARBA00022679"/>
    </source>
</evidence>
<dbReference type="Pfam" id="PF00078">
    <property type="entry name" value="RVT_1"/>
    <property type="match status" value="1"/>
</dbReference>
<dbReference type="Proteomes" id="UP000315295">
    <property type="component" value="Unassembled WGS sequence"/>
</dbReference>
<dbReference type="Gene3D" id="3.30.420.10">
    <property type="entry name" value="Ribonuclease H-like superfamily/Ribonuclease H"/>
    <property type="match status" value="1"/>
</dbReference>
<dbReference type="PANTHER" id="PTHR37984">
    <property type="entry name" value="PROTEIN CBG26694"/>
    <property type="match status" value="1"/>
</dbReference>
<keyword evidence="14" id="KW-0233">DNA recombination</keyword>
<dbReference type="CDD" id="cd09274">
    <property type="entry name" value="RNase_HI_RT_Ty3"/>
    <property type="match status" value="1"/>
</dbReference>
<evidence type="ECO:0000256" key="6">
    <source>
        <dbReference type="ARBA" id="ARBA00022750"/>
    </source>
</evidence>
<dbReference type="GO" id="GO:0015074">
    <property type="term" value="P:DNA integration"/>
    <property type="evidence" value="ECO:0007669"/>
    <property type="project" value="UniProtKB-KW"/>
</dbReference>
<evidence type="ECO:0000256" key="1">
    <source>
        <dbReference type="ARBA" id="ARBA00022670"/>
    </source>
</evidence>
<dbReference type="Gene3D" id="3.10.20.370">
    <property type="match status" value="1"/>
</dbReference>
<keyword evidence="13" id="KW-0238">DNA-binding</keyword>
<keyword evidence="5" id="KW-0479">Metal-binding</keyword>
<dbReference type="GO" id="GO:0046872">
    <property type="term" value="F:metal ion binding"/>
    <property type="evidence" value="ECO:0007669"/>
    <property type="project" value="UniProtKB-KW"/>
</dbReference>
<dbReference type="FunFam" id="3.30.70.270:FF:000020">
    <property type="entry name" value="Transposon Tf2-6 polyprotein-like Protein"/>
    <property type="match status" value="1"/>
</dbReference>
<evidence type="ECO:0000313" key="18">
    <source>
        <dbReference type="Proteomes" id="UP000315295"/>
    </source>
</evidence>
<keyword evidence="4" id="KW-0540">Nuclease</keyword>
<dbReference type="InterPro" id="IPR012337">
    <property type="entry name" value="RNaseH-like_sf"/>
</dbReference>
<dbReference type="SUPFAM" id="SSF53098">
    <property type="entry name" value="Ribonuclease H-like"/>
    <property type="match status" value="1"/>
</dbReference>
<dbReference type="GO" id="GO:0003677">
    <property type="term" value="F:DNA binding"/>
    <property type="evidence" value="ECO:0007669"/>
    <property type="project" value="UniProtKB-KW"/>
</dbReference>
<organism evidence="17 18">
    <name type="scientific">Malus baccata</name>
    <name type="common">Siberian crab apple</name>
    <name type="synonym">Pyrus baccata</name>
    <dbReference type="NCBI Taxonomy" id="106549"/>
    <lineage>
        <taxon>Eukaryota</taxon>
        <taxon>Viridiplantae</taxon>
        <taxon>Streptophyta</taxon>
        <taxon>Embryophyta</taxon>
        <taxon>Tracheophyta</taxon>
        <taxon>Spermatophyta</taxon>
        <taxon>Magnoliopsida</taxon>
        <taxon>eudicotyledons</taxon>
        <taxon>Gunneridae</taxon>
        <taxon>Pentapetalae</taxon>
        <taxon>rosids</taxon>
        <taxon>fabids</taxon>
        <taxon>Rosales</taxon>
        <taxon>Rosaceae</taxon>
        <taxon>Amygdaloideae</taxon>
        <taxon>Maleae</taxon>
        <taxon>Malus</taxon>
    </lineage>
</organism>
<dbReference type="FunFam" id="1.10.340.70:FF:000001">
    <property type="entry name" value="Retrovirus-related Pol polyprotein from transposon gypsy-like Protein"/>
    <property type="match status" value="1"/>
</dbReference>
<reference evidence="17 18" key="1">
    <citation type="journal article" date="2019" name="G3 (Bethesda)">
        <title>Sequencing of a Wild Apple (Malus baccata) Genome Unravels the Differences Between Cultivated and Wild Apple Species Regarding Disease Resistance and Cold Tolerance.</title>
        <authorList>
            <person name="Chen X."/>
        </authorList>
    </citation>
    <scope>NUCLEOTIDE SEQUENCE [LARGE SCALE GENOMIC DNA]</scope>
    <source>
        <strain evidence="18">cv. Shandingzi</strain>
        <tissue evidence="17">Leaves</tissue>
    </source>
</reference>
<evidence type="ECO:0008006" key="19">
    <source>
        <dbReference type="Google" id="ProtNLM"/>
    </source>
</evidence>
<evidence type="ECO:0000259" key="15">
    <source>
        <dbReference type="PROSITE" id="PS50878"/>
    </source>
</evidence>
<keyword evidence="12" id="KW-0239">DNA-directed DNA polymerase</keyword>
<dbReference type="InterPro" id="IPR050951">
    <property type="entry name" value="Retrovirus_Pol_polyprotein"/>
</dbReference>
<evidence type="ECO:0000313" key="17">
    <source>
        <dbReference type="EMBL" id="TQD75806.1"/>
    </source>
</evidence>
<dbReference type="STRING" id="106549.A0A540KNK5"/>
<dbReference type="PROSITE" id="PS50994">
    <property type="entry name" value="INTEGRASE"/>
    <property type="match status" value="1"/>
</dbReference>
<dbReference type="Pfam" id="PF24626">
    <property type="entry name" value="SH3_Tf2-1"/>
    <property type="match status" value="1"/>
</dbReference>
<dbReference type="FunFam" id="3.30.420.10:FF:000219">
    <property type="entry name" value="Putative retroelement"/>
    <property type="match status" value="1"/>
</dbReference>
<evidence type="ECO:0000256" key="4">
    <source>
        <dbReference type="ARBA" id="ARBA00022722"/>
    </source>
</evidence>
<dbReference type="GO" id="GO:0006508">
    <property type="term" value="P:proteolysis"/>
    <property type="evidence" value="ECO:0007669"/>
    <property type="project" value="UniProtKB-KW"/>
</dbReference>
<evidence type="ECO:0000256" key="13">
    <source>
        <dbReference type="ARBA" id="ARBA00023125"/>
    </source>
</evidence>
<evidence type="ECO:0000256" key="11">
    <source>
        <dbReference type="ARBA" id="ARBA00022918"/>
    </source>
</evidence>
<evidence type="ECO:0000256" key="12">
    <source>
        <dbReference type="ARBA" id="ARBA00022932"/>
    </source>
</evidence>
<keyword evidence="9" id="KW-0460">Magnesium</keyword>
<feature type="domain" description="Reverse transcriptase" evidence="15">
    <location>
        <begin position="1"/>
        <end position="152"/>
    </location>
</feature>
<evidence type="ECO:0000256" key="3">
    <source>
        <dbReference type="ARBA" id="ARBA00022695"/>
    </source>
</evidence>
<dbReference type="InterPro" id="IPR041588">
    <property type="entry name" value="Integrase_H2C2"/>
</dbReference>
<dbReference type="GO" id="GO:0003964">
    <property type="term" value="F:RNA-directed DNA polymerase activity"/>
    <property type="evidence" value="ECO:0007669"/>
    <property type="project" value="UniProtKB-KW"/>
</dbReference>
<keyword evidence="7" id="KW-0255">Endonuclease</keyword>
<keyword evidence="18" id="KW-1185">Reference proteome</keyword>
<sequence length="810" mass="92856">MCMDYQALNLLTIKDKYPIPLIDELLDELWDAQFFSKLDLRVGYHQIRVHPADIEKTTFRTHNGHYEFLVMPFGLRNAPASFQSLMNELFRPFLRHFVLVFFDDILVYNSNWEDHLRHLSIVFQVLQQHQLFVKKSKCDFGKSQIEYLGHVVSRNGVAADPSKLRVIQEWPLPGSVEALRGFLGLTGYYRKFIQGYGRICGPLTSLTKKDAFHLNAEATAAFNQLKEVMLSPSVIALPDFSKPFVIETDASNTGIRAVLQQEGRPIAFTSKALGPRSQAMSAYEREMLAIVHAIKKWQTYLQGHHFVIRMDHHSLKFFLQNRAHTPFQQKWISKLLGFDYEIQYKQGTENQAADALSRLHSEAQLCVISYPYSYMGWLDDLRRHLEQEPWIISKLKESFVSTSAADTSSSSYHYDNGFLKHKGRIVLSLTTGWRAKIFQEHHGTLMAGHAGFLKTYKKISCSFYWHGMKTDIRRMVAECQVCQQNKYETLASPGLLNPLPIPQTVWTDVSMDFIVGLPPCKGKTIIFVVVDRFSKYAHFVAMSHPYTAHSVAQIFVDHVFKLHGMPTTIVSDRDPVFLSAFWKEFFALQGSKLCLSSGYHPQSDGQTEVVNRCLETYLRCFCSLQPRKWLQWLSWAELSYNTSYHSSSKLTPYEIVYGQRPPAVPTYESGTTKLDMVDRCLQTRSQILSQLKTNLEAAQVRMKQQANKHRTERTFEVGDMVYLRLVPYQYQSLACHPFHKLQPKFYGPFEVLEKIGAVAYKLKLPVHSKLHPVFHVSCLKQQLGVGVAPTTILPDVTDEGLLQATPLAIL</sequence>
<evidence type="ECO:0000256" key="8">
    <source>
        <dbReference type="ARBA" id="ARBA00022801"/>
    </source>
</evidence>
<keyword evidence="3" id="KW-0548">Nucleotidyltransferase</keyword>
<keyword evidence="6" id="KW-0064">Aspartyl protease</keyword>
<dbReference type="CDD" id="cd01647">
    <property type="entry name" value="RT_LTR"/>
    <property type="match status" value="1"/>
</dbReference>
<dbReference type="GO" id="GO:0004190">
    <property type="term" value="F:aspartic-type endopeptidase activity"/>
    <property type="evidence" value="ECO:0007669"/>
    <property type="project" value="UniProtKB-KW"/>
</dbReference>
<evidence type="ECO:0000259" key="16">
    <source>
        <dbReference type="PROSITE" id="PS50994"/>
    </source>
</evidence>
<dbReference type="Pfam" id="PF17917">
    <property type="entry name" value="RT_RNaseH"/>
    <property type="match status" value="1"/>
</dbReference>
<dbReference type="GO" id="GO:0003887">
    <property type="term" value="F:DNA-directed DNA polymerase activity"/>
    <property type="evidence" value="ECO:0007669"/>
    <property type="project" value="UniProtKB-KW"/>
</dbReference>
<dbReference type="AlphaFoldDB" id="A0A540KNK5"/>
<accession>A0A540KNK5</accession>
<dbReference type="FunFam" id="3.10.10.10:FF:000007">
    <property type="entry name" value="Retrovirus-related Pol polyprotein from transposon 17.6-like Protein"/>
    <property type="match status" value="1"/>
</dbReference>
<dbReference type="InterPro" id="IPR043502">
    <property type="entry name" value="DNA/RNA_pol_sf"/>
</dbReference>
<keyword evidence="11" id="KW-0695">RNA-directed DNA polymerase</keyword>
<dbReference type="InterPro" id="IPR001584">
    <property type="entry name" value="Integrase_cat-core"/>
</dbReference>
<dbReference type="InterPro" id="IPR056924">
    <property type="entry name" value="SH3_Tf2-1"/>
</dbReference>
<proteinExistence type="predicted"/>
<gene>
    <name evidence="17" type="ORF">C1H46_038703</name>
</gene>
<keyword evidence="2" id="KW-0808">Transferase</keyword>
<dbReference type="PROSITE" id="PS50878">
    <property type="entry name" value="RT_POL"/>
    <property type="match status" value="1"/>
</dbReference>
<evidence type="ECO:0000256" key="9">
    <source>
        <dbReference type="ARBA" id="ARBA00022842"/>
    </source>
</evidence>
<keyword evidence="10" id="KW-0229">DNA integration</keyword>
<feature type="domain" description="Integrase catalytic" evidence="16">
    <location>
        <begin position="496"/>
        <end position="660"/>
    </location>
</feature>
<dbReference type="InterPro" id="IPR041373">
    <property type="entry name" value="RT_RNaseH"/>
</dbReference>
<dbReference type="InterPro" id="IPR036397">
    <property type="entry name" value="RNaseH_sf"/>
</dbReference>
<dbReference type="EMBL" id="VIEB01001073">
    <property type="protein sequence ID" value="TQD75806.1"/>
    <property type="molecule type" value="Genomic_DNA"/>
</dbReference>
<evidence type="ECO:0000256" key="7">
    <source>
        <dbReference type="ARBA" id="ARBA00022759"/>
    </source>
</evidence>
<evidence type="ECO:0000256" key="5">
    <source>
        <dbReference type="ARBA" id="ARBA00022723"/>
    </source>
</evidence>
<comment type="caution">
    <text evidence="17">The sequence shown here is derived from an EMBL/GenBank/DDBJ whole genome shotgun (WGS) entry which is preliminary data.</text>
</comment>
<dbReference type="Gene3D" id="3.30.70.270">
    <property type="match status" value="2"/>
</dbReference>
<dbReference type="InterPro" id="IPR043128">
    <property type="entry name" value="Rev_trsase/Diguanyl_cyclase"/>
</dbReference>
<keyword evidence="8" id="KW-0378">Hydrolase</keyword>
<dbReference type="PANTHER" id="PTHR37984:SF5">
    <property type="entry name" value="PROTEIN NYNRIN-LIKE"/>
    <property type="match status" value="1"/>
</dbReference>
<dbReference type="Gene3D" id="1.10.340.70">
    <property type="match status" value="1"/>
</dbReference>
<name>A0A540KNK5_MALBA</name>
<evidence type="ECO:0000256" key="10">
    <source>
        <dbReference type="ARBA" id="ARBA00022908"/>
    </source>
</evidence>
<dbReference type="Pfam" id="PF00665">
    <property type="entry name" value="rve"/>
    <property type="match status" value="1"/>
</dbReference>
<evidence type="ECO:0000256" key="14">
    <source>
        <dbReference type="ARBA" id="ARBA00023172"/>
    </source>
</evidence>
<dbReference type="Gene3D" id="3.10.10.10">
    <property type="entry name" value="HIV Type 1 Reverse Transcriptase, subunit A, domain 1"/>
    <property type="match status" value="1"/>
</dbReference>
<dbReference type="SUPFAM" id="SSF56672">
    <property type="entry name" value="DNA/RNA polymerases"/>
    <property type="match status" value="1"/>
</dbReference>
<dbReference type="GO" id="GO:0004519">
    <property type="term" value="F:endonuclease activity"/>
    <property type="evidence" value="ECO:0007669"/>
    <property type="project" value="UniProtKB-KW"/>
</dbReference>
<dbReference type="InterPro" id="IPR000477">
    <property type="entry name" value="RT_dom"/>
</dbReference>
<keyword evidence="1" id="KW-0645">Protease</keyword>
<dbReference type="Pfam" id="PF17921">
    <property type="entry name" value="Integrase_H2C2"/>
    <property type="match status" value="1"/>
</dbReference>